<feature type="transmembrane region" description="Helical" evidence="6">
    <location>
        <begin position="31"/>
        <end position="49"/>
    </location>
</feature>
<keyword evidence="4 6" id="KW-1133">Transmembrane helix</keyword>
<feature type="transmembrane region" description="Helical" evidence="6">
    <location>
        <begin position="56"/>
        <end position="76"/>
    </location>
</feature>
<comment type="caution">
    <text evidence="7">The sequence shown here is derived from an EMBL/GenBank/DDBJ whole genome shotgun (WGS) entry which is preliminary data.</text>
</comment>
<evidence type="ECO:0000313" key="8">
    <source>
        <dbReference type="Proteomes" id="UP001320831"/>
    </source>
</evidence>
<feature type="transmembrane region" description="Helical" evidence="6">
    <location>
        <begin position="283"/>
        <end position="304"/>
    </location>
</feature>
<reference evidence="7 8" key="1">
    <citation type="submission" date="2022-09" db="EMBL/GenBank/DDBJ databases">
        <title>Chelativorans salina sp. nov., a novel slightly halophilic bacterium isolated from a saline lake sediment enrichment.</title>
        <authorList>
            <person name="Gao L."/>
            <person name="Fang B.-Z."/>
            <person name="Li W.-J."/>
        </authorList>
    </citation>
    <scope>NUCLEOTIDE SEQUENCE [LARGE SCALE GENOMIC DNA]</scope>
    <source>
        <strain evidence="7 8">EGI FJ00035</strain>
    </source>
</reference>
<evidence type="ECO:0000256" key="4">
    <source>
        <dbReference type="ARBA" id="ARBA00022989"/>
    </source>
</evidence>
<dbReference type="InterPro" id="IPR001851">
    <property type="entry name" value="ABC_transp_permease"/>
</dbReference>
<dbReference type="CDD" id="cd06581">
    <property type="entry name" value="TM_PBP1_LivM_like"/>
    <property type="match status" value="1"/>
</dbReference>
<sequence>MTLPRFALVAALLVVAGLFLPMVIPNPYYFYAGYVVLQYVVIATGWNILGGYAGYTNFGASAFFGAGAYAAAFLFKAFGLPLIFQILGAAAVGMFLGVATGYLTLRIQGVYFAIATVALVIVLETLVHNTEYLGGASGMTHIAPPPPAWFGGQTQFVFWVMLVIAACAVVLARWLELSWIGRGLRAIRASEPAAESCGVPTLRLKLLACALSGGVMAAAGAPYPTYTSYLDPVSAFSLLIGLNALAMPLIGGTRNWKGPVIGALLLASVQQIATVTISSEFNILAVGVVLIAFVVLAPEGLLGLKSAWARPKLRLSGAKP</sequence>
<organism evidence="7 8">
    <name type="scientific">Chelativorans salis</name>
    <dbReference type="NCBI Taxonomy" id="2978478"/>
    <lineage>
        <taxon>Bacteria</taxon>
        <taxon>Pseudomonadati</taxon>
        <taxon>Pseudomonadota</taxon>
        <taxon>Alphaproteobacteria</taxon>
        <taxon>Hyphomicrobiales</taxon>
        <taxon>Phyllobacteriaceae</taxon>
        <taxon>Chelativorans</taxon>
    </lineage>
</organism>
<proteinExistence type="predicted"/>
<accession>A0ABT2LJ41</accession>
<evidence type="ECO:0000256" key="5">
    <source>
        <dbReference type="ARBA" id="ARBA00023136"/>
    </source>
</evidence>
<keyword evidence="2" id="KW-1003">Cell membrane</keyword>
<feature type="transmembrane region" description="Helical" evidence="6">
    <location>
        <begin position="156"/>
        <end position="175"/>
    </location>
</feature>
<dbReference type="Proteomes" id="UP001320831">
    <property type="component" value="Unassembled WGS sequence"/>
</dbReference>
<gene>
    <name evidence="7" type="ORF">N5A92_06100</name>
</gene>
<evidence type="ECO:0000256" key="2">
    <source>
        <dbReference type="ARBA" id="ARBA00022475"/>
    </source>
</evidence>
<feature type="transmembrane region" description="Helical" evidence="6">
    <location>
        <begin position="258"/>
        <end position="277"/>
    </location>
</feature>
<comment type="subcellular location">
    <subcellularLocation>
        <location evidence="1">Cell membrane</location>
        <topology evidence="1">Multi-pass membrane protein</topology>
    </subcellularLocation>
</comment>
<dbReference type="PANTHER" id="PTHR30482:SF10">
    <property type="entry name" value="HIGH-AFFINITY BRANCHED-CHAIN AMINO ACID TRANSPORT PROTEIN BRAE"/>
    <property type="match status" value="1"/>
</dbReference>
<dbReference type="InterPro" id="IPR043428">
    <property type="entry name" value="LivM-like"/>
</dbReference>
<dbReference type="Pfam" id="PF02653">
    <property type="entry name" value="BPD_transp_2"/>
    <property type="match status" value="1"/>
</dbReference>
<dbReference type="EMBL" id="JAOCZP010000002">
    <property type="protein sequence ID" value="MCT7374605.1"/>
    <property type="molecule type" value="Genomic_DNA"/>
</dbReference>
<evidence type="ECO:0000256" key="6">
    <source>
        <dbReference type="SAM" id="Phobius"/>
    </source>
</evidence>
<dbReference type="PANTHER" id="PTHR30482">
    <property type="entry name" value="HIGH-AFFINITY BRANCHED-CHAIN AMINO ACID TRANSPORT SYSTEM PERMEASE"/>
    <property type="match status" value="1"/>
</dbReference>
<evidence type="ECO:0000313" key="7">
    <source>
        <dbReference type="EMBL" id="MCT7374605.1"/>
    </source>
</evidence>
<protein>
    <submittedName>
        <fullName evidence="7">Branched-chain amino acid ABC transporter permease</fullName>
    </submittedName>
</protein>
<keyword evidence="8" id="KW-1185">Reference proteome</keyword>
<feature type="transmembrane region" description="Helical" evidence="6">
    <location>
        <begin position="206"/>
        <end position="226"/>
    </location>
</feature>
<feature type="transmembrane region" description="Helical" evidence="6">
    <location>
        <begin position="232"/>
        <end position="251"/>
    </location>
</feature>
<keyword evidence="5 6" id="KW-0472">Membrane</keyword>
<feature type="transmembrane region" description="Helical" evidence="6">
    <location>
        <begin position="82"/>
        <end position="103"/>
    </location>
</feature>
<dbReference type="RefSeq" id="WP_260901092.1">
    <property type="nucleotide sequence ID" value="NZ_JAOCZP010000002.1"/>
</dbReference>
<feature type="transmembrane region" description="Helical" evidence="6">
    <location>
        <begin position="110"/>
        <end position="127"/>
    </location>
</feature>
<keyword evidence="3 6" id="KW-0812">Transmembrane</keyword>
<evidence type="ECO:0000256" key="3">
    <source>
        <dbReference type="ARBA" id="ARBA00022692"/>
    </source>
</evidence>
<name>A0ABT2LJ41_9HYPH</name>
<evidence type="ECO:0000256" key="1">
    <source>
        <dbReference type="ARBA" id="ARBA00004651"/>
    </source>
</evidence>